<gene>
    <name evidence="7" type="ORF">SAMN05216244_3371</name>
</gene>
<sequence>MLLENMLEYNQKFVEGDESIEKSSLYPKKNAVVLTCMEPQLDSLLRNALNLQDGDVEVIKNAGAFVSDPYDSVMRSLLIAVYERRADEVFVIGHHDCWMKDFDPKATIERMGLQGVSEESIEDFSHNKDLSKWLRGYQEISDMVKTSVNTIVNHPLLPEDTPVHGLIIDPDSGKLDVIVYGF</sequence>
<dbReference type="EMBL" id="FNHF01000005">
    <property type="protein sequence ID" value="SDM77648.1"/>
    <property type="molecule type" value="Genomic_DNA"/>
</dbReference>
<reference evidence="8" key="1">
    <citation type="submission" date="2016-10" db="EMBL/GenBank/DDBJ databases">
        <authorList>
            <person name="Varghese N."/>
            <person name="Submissions S."/>
        </authorList>
    </citation>
    <scope>NUCLEOTIDE SEQUENCE [LARGE SCALE GENOMIC DNA]</scope>
    <source>
        <strain evidence="8">CGMCC 1.6199</strain>
    </source>
</reference>
<dbReference type="STRING" id="482461.SAMN05216244_3371"/>
<feature type="binding site" evidence="6">
    <location>
        <position position="94"/>
    </location>
    <ligand>
        <name>Zn(2+)</name>
        <dbReference type="ChEBI" id="CHEBI:29105"/>
    </ligand>
</feature>
<dbReference type="AlphaFoldDB" id="A0A1G9VZB7"/>
<evidence type="ECO:0000313" key="7">
    <source>
        <dbReference type="EMBL" id="SDM77648.1"/>
    </source>
</evidence>
<evidence type="ECO:0000256" key="3">
    <source>
        <dbReference type="ARBA" id="ARBA00022723"/>
    </source>
</evidence>
<protein>
    <recommendedName>
        <fullName evidence="2">carbonic anhydrase</fullName>
        <ecNumber evidence="2">4.2.1.1</ecNumber>
    </recommendedName>
</protein>
<evidence type="ECO:0000256" key="5">
    <source>
        <dbReference type="ARBA" id="ARBA00048348"/>
    </source>
</evidence>
<dbReference type="Proteomes" id="UP000182347">
    <property type="component" value="Unassembled WGS sequence"/>
</dbReference>
<dbReference type="OrthoDB" id="9792260at2"/>
<dbReference type="InterPro" id="IPR001765">
    <property type="entry name" value="Carbonic_anhydrase"/>
</dbReference>
<comment type="cofactor">
    <cofactor evidence="6">
        <name>Zn(2+)</name>
        <dbReference type="ChEBI" id="CHEBI:29105"/>
    </cofactor>
    <text evidence="6">Binds 1 zinc ion per subunit.</text>
</comment>
<evidence type="ECO:0000313" key="8">
    <source>
        <dbReference type="Proteomes" id="UP000182347"/>
    </source>
</evidence>
<dbReference type="Pfam" id="PF00484">
    <property type="entry name" value="Pro_CA"/>
    <property type="match status" value="1"/>
</dbReference>
<comment type="similarity">
    <text evidence="1">Belongs to the beta-class carbonic anhydrase family.</text>
</comment>
<comment type="catalytic activity">
    <reaction evidence="5">
        <text>hydrogencarbonate + H(+) = CO2 + H2O</text>
        <dbReference type="Rhea" id="RHEA:10748"/>
        <dbReference type="ChEBI" id="CHEBI:15377"/>
        <dbReference type="ChEBI" id="CHEBI:15378"/>
        <dbReference type="ChEBI" id="CHEBI:16526"/>
        <dbReference type="ChEBI" id="CHEBI:17544"/>
        <dbReference type="EC" id="4.2.1.1"/>
    </reaction>
</comment>
<feature type="binding site" evidence="6">
    <location>
        <position position="97"/>
    </location>
    <ligand>
        <name>Zn(2+)</name>
        <dbReference type="ChEBI" id="CHEBI:29105"/>
    </ligand>
</feature>
<dbReference type="InterPro" id="IPR036874">
    <property type="entry name" value="Carbonic_anhydrase_sf"/>
</dbReference>
<feature type="binding site" evidence="6">
    <location>
        <position position="36"/>
    </location>
    <ligand>
        <name>Zn(2+)</name>
        <dbReference type="ChEBI" id="CHEBI:29105"/>
    </ligand>
</feature>
<dbReference type="SUPFAM" id="SSF53056">
    <property type="entry name" value="beta-carbonic anhydrase, cab"/>
    <property type="match status" value="1"/>
</dbReference>
<evidence type="ECO:0000256" key="6">
    <source>
        <dbReference type="PIRSR" id="PIRSR601765-1"/>
    </source>
</evidence>
<dbReference type="PANTHER" id="PTHR43175">
    <property type="entry name" value="CARBONIC ANHYDRASE"/>
    <property type="match status" value="1"/>
</dbReference>
<proteinExistence type="inferred from homology"/>
<keyword evidence="4 6" id="KW-0862">Zinc</keyword>
<evidence type="ECO:0000256" key="4">
    <source>
        <dbReference type="ARBA" id="ARBA00022833"/>
    </source>
</evidence>
<dbReference type="Gene3D" id="3.40.1050.10">
    <property type="entry name" value="Carbonic anhydrase"/>
    <property type="match status" value="1"/>
</dbReference>
<dbReference type="CDD" id="cd03379">
    <property type="entry name" value="beta_CA_cladeD"/>
    <property type="match status" value="1"/>
</dbReference>
<keyword evidence="8" id="KW-1185">Reference proteome</keyword>
<dbReference type="GO" id="GO:0008270">
    <property type="term" value="F:zinc ion binding"/>
    <property type="evidence" value="ECO:0007669"/>
    <property type="project" value="InterPro"/>
</dbReference>
<dbReference type="EC" id="4.2.1.1" evidence="2"/>
<name>A0A1G9VZB7_9BACI</name>
<dbReference type="PANTHER" id="PTHR43175:SF3">
    <property type="entry name" value="CARBON DISULFIDE HYDROLASE"/>
    <property type="match status" value="1"/>
</dbReference>
<dbReference type="SMART" id="SM00947">
    <property type="entry name" value="Pro_CA"/>
    <property type="match status" value="1"/>
</dbReference>
<evidence type="ECO:0000256" key="1">
    <source>
        <dbReference type="ARBA" id="ARBA00006217"/>
    </source>
</evidence>
<dbReference type="RefSeq" id="WP_074600431.1">
    <property type="nucleotide sequence ID" value="NZ_FNHF01000005.1"/>
</dbReference>
<evidence type="ECO:0000256" key="2">
    <source>
        <dbReference type="ARBA" id="ARBA00012925"/>
    </source>
</evidence>
<dbReference type="GO" id="GO:0004089">
    <property type="term" value="F:carbonate dehydratase activity"/>
    <property type="evidence" value="ECO:0007669"/>
    <property type="project" value="UniProtKB-EC"/>
</dbReference>
<organism evidence="7 8">
    <name type="scientific">Sediminibacillus halophilus</name>
    <dbReference type="NCBI Taxonomy" id="482461"/>
    <lineage>
        <taxon>Bacteria</taxon>
        <taxon>Bacillati</taxon>
        <taxon>Bacillota</taxon>
        <taxon>Bacilli</taxon>
        <taxon>Bacillales</taxon>
        <taxon>Bacillaceae</taxon>
        <taxon>Sediminibacillus</taxon>
    </lineage>
</organism>
<keyword evidence="3 6" id="KW-0479">Metal-binding</keyword>
<accession>A0A1G9VZB7</accession>